<evidence type="ECO:0000256" key="4">
    <source>
        <dbReference type="SAM" id="MobiDB-lite"/>
    </source>
</evidence>
<dbReference type="Proteomes" id="UP000214603">
    <property type="component" value="Unassembled WGS sequence"/>
</dbReference>
<dbReference type="PANTHER" id="PTHR30203:SF33">
    <property type="entry name" value="BLR4455 PROTEIN"/>
    <property type="match status" value="1"/>
</dbReference>
<keyword evidence="2" id="KW-0449">Lipoprotein</keyword>
<feature type="region of interest" description="Disordered" evidence="4">
    <location>
        <begin position="118"/>
        <end position="142"/>
    </location>
</feature>
<feature type="coiled-coil region" evidence="3">
    <location>
        <begin position="72"/>
        <end position="106"/>
    </location>
</feature>
<dbReference type="Gene3D" id="1.20.1600.10">
    <property type="entry name" value="Outer membrane efflux proteins (OEP)"/>
    <property type="match status" value="1"/>
</dbReference>
<evidence type="ECO:0000256" key="1">
    <source>
        <dbReference type="ARBA" id="ARBA00007613"/>
    </source>
</evidence>
<feature type="region of interest" description="Disordered" evidence="4">
    <location>
        <begin position="470"/>
        <end position="509"/>
    </location>
</feature>
<dbReference type="Pfam" id="PF02321">
    <property type="entry name" value="OEP"/>
    <property type="match status" value="2"/>
</dbReference>
<feature type="signal peptide" evidence="2">
    <location>
        <begin position="1"/>
        <end position="27"/>
    </location>
</feature>
<evidence type="ECO:0000313" key="6">
    <source>
        <dbReference type="Proteomes" id="UP000214603"/>
    </source>
</evidence>
<dbReference type="InterPro" id="IPR010131">
    <property type="entry name" value="MdtP/NodT-like"/>
</dbReference>
<feature type="compositionally biased region" description="Low complexity" evidence="4">
    <location>
        <begin position="482"/>
        <end position="509"/>
    </location>
</feature>
<keyword evidence="2" id="KW-0564">Palmitate</keyword>
<keyword evidence="6" id="KW-1185">Reference proteome</keyword>
<comment type="subcellular location">
    <subcellularLocation>
        <location evidence="2">Cell membrane</location>
        <topology evidence="2">Lipid-anchor</topology>
    </subcellularLocation>
</comment>
<accession>A0A225MCM9</accession>
<dbReference type="Gene3D" id="2.20.200.10">
    <property type="entry name" value="Outer membrane efflux proteins (OEP)"/>
    <property type="match status" value="1"/>
</dbReference>
<name>A0A225MCM9_9BURK</name>
<dbReference type="InterPro" id="IPR003423">
    <property type="entry name" value="OMP_efflux"/>
</dbReference>
<dbReference type="PANTHER" id="PTHR30203">
    <property type="entry name" value="OUTER MEMBRANE CATION EFFLUX PROTEIN"/>
    <property type="match status" value="1"/>
</dbReference>
<keyword evidence="2" id="KW-0732">Signal</keyword>
<feature type="compositionally biased region" description="Low complexity" evidence="4">
    <location>
        <begin position="118"/>
        <end position="133"/>
    </location>
</feature>
<dbReference type="AlphaFoldDB" id="A0A225MCM9"/>
<feature type="chain" id="PRO_5011821214" evidence="2">
    <location>
        <begin position="28"/>
        <end position="509"/>
    </location>
</feature>
<keyword evidence="2" id="KW-1134">Transmembrane beta strand</keyword>
<evidence type="ECO:0000256" key="3">
    <source>
        <dbReference type="SAM" id="Coils"/>
    </source>
</evidence>
<dbReference type="GO" id="GO:0015562">
    <property type="term" value="F:efflux transmembrane transporter activity"/>
    <property type="evidence" value="ECO:0007669"/>
    <property type="project" value="InterPro"/>
</dbReference>
<keyword evidence="2" id="KW-0812">Transmembrane</keyword>
<protein>
    <submittedName>
        <fullName evidence="5">RND transporter</fullName>
    </submittedName>
</protein>
<proteinExistence type="inferred from homology"/>
<dbReference type="EMBL" id="NJIH01000007">
    <property type="protein sequence ID" value="OWT58996.1"/>
    <property type="molecule type" value="Genomic_DNA"/>
</dbReference>
<keyword evidence="2" id="KW-0472">Membrane</keyword>
<organism evidence="5 6">
    <name type="scientific">Candidimonas nitroreducens</name>
    <dbReference type="NCBI Taxonomy" id="683354"/>
    <lineage>
        <taxon>Bacteria</taxon>
        <taxon>Pseudomonadati</taxon>
        <taxon>Pseudomonadota</taxon>
        <taxon>Betaproteobacteria</taxon>
        <taxon>Burkholderiales</taxon>
        <taxon>Alcaligenaceae</taxon>
        <taxon>Candidimonas</taxon>
    </lineage>
</organism>
<dbReference type="OrthoDB" id="9770517at2"/>
<keyword evidence="3" id="KW-0175">Coiled coil</keyword>
<comment type="similarity">
    <text evidence="1 2">Belongs to the outer membrane factor (OMF) (TC 1.B.17) family.</text>
</comment>
<sequence>MNMLMLPRQFLRCALPAALALALSACAVGPDYHRPDVPLGNAYKEAQGWKPAQPADTALRADWWRDYQDPVLDGLMQALLVHNADLAQAEAQYRQAQALLKAARAGFFPTVGANVSASHSGSSGGSDSASSHGTQSSLTGSVSWEPDLWGKVRRSVESSRAGAQASAADMASTRLSLESTLAQTYFNLRALDAEQRLYAKTLQAYQRSLDITQNRYQSGVAGQADVESARAQLENAHTDALALEWQRAQYEHALAVLTGQPPSAFALAASSGIGKLPEIPVGLPSQLLERRPDVAAAERRTAEANAQIGVAEAAWFPDLTLSAEGGLSSGRWAFWLAAPTRFWSLGPALAMTLFDGGARQANIEQARAAYDAQAAAYRSTVLGALQEVENYLVQLRVMAREQQTQDRALAASRNSLRLTENQYAAGLIDYLSVAQVETTALSTERAALSLQAQRLVASVQLTAALGGGWQAPPAEGQPASTAGQPASVAGQAAPAAGQPVPAVLQPASK</sequence>
<dbReference type="SUPFAM" id="SSF56954">
    <property type="entry name" value="Outer membrane efflux proteins (OEP)"/>
    <property type="match status" value="1"/>
</dbReference>
<reference evidence="6" key="1">
    <citation type="submission" date="2017-06" db="EMBL/GenBank/DDBJ databases">
        <title>Herbaspirillum phytohormonus sp. nov., isolated from the root nodule of Robinia pseudoacacia in lead-zinc mine.</title>
        <authorList>
            <person name="Fan M."/>
            <person name="Lin Y."/>
        </authorList>
    </citation>
    <scope>NUCLEOTIDE SEQUENCE [LARGE SCALE GENOMIC DNA]</scope>
    <source>
        <strain evidence="6">SC-089</strain>
    </source>
</reference>
<gene>
    <name evidence="5" type="ORF">CEY11_12415</name>
</gene>
<dbReference type="NCBIfam" id="TIGR01845">
    <property type="entry name" value="outer_NodT"/>
    <property type="match status" value="1"/>
</dbReference>
<evidence type="ECO:0000313" key="5">
    <source>
        <dbReference type="EMBL" id="OWT58996.1"/>
    </source>
</evidence>
<dbReference type="GO" id="GO:0005886">
    <property type="term" value="C:plasma membrane"/>
    <property type="evidence" value="ECO:0007669"/>
    <property type="project" value="UniProtKB-SubCell"/>
</dbReference>
<comment type="caution">
    <text evidence="5">The sequence shown here is derived from an EMBL/GenBank/DDBJ whole genome shotgun (WGS) entry which is preliminary data.</text>
</comment>
<evidence type="ECO:0000256" key="2">
    <source>
        <dbReference type="RuleBase" id="RU362097"/>
    </source>
</evidence>